<name>A0AA41W7H7_9GAMM</name>
<evidence type="ECO:0000313" key="3">
    <source>
        <dbReference type="EMBL" id="MCM2680595.1"/>
    </source>
</evidence>
<dbReference type="RefSeq" id="WP_251262062.1">
    <property type="nucleotide sequence ID" value="NZ_JAMQGP010000006.1"/>
</dbReference>
<feature type="transmembrane region" description="Helical" evidence="2">
    <location>
        <begin position="52"/>
        <end position="71"/>
    </location>
</feature>
<dbReference type="Proteomes" id="UP001165393">
    <property type="component" value="Unassembled WGS sequence"/>
</dbReference>
<evidence type="ECO:0000313" key="4">
    <source>
        <dbReference type="Proteomes" id="UP001165393"/>
    </source>
</evidence>
<protein>
    <submittedName>
        <fullName evidence="3">Uncharacterized protein</fullName>
    </submittedName>
</protein>
<gene>
    <name evidence="3" type="ORF">NAF29_13080</name>
</gene>
<dbReference type="EMBL" id="JAMQGP010000006">
    <property type="protein sequence ID" value="MCM2680595.1"/>
    <property type="molecule type" value="Genomic_DNA"/>
</dbReference>
<sequence>MSKQNFESALATHVTQVHKAPSPQRDLWPGIEHALNEPERSSKSSKPKASRLIAMAAAITLVGVSTWFVAYQHSAQVTSDQMISALEQKHSHELQGLLTQFKGRPALTKNWEEQLKELDEAAKAIKLALDNDPMNPTLLKMLQSVYQQQVQLVERVHVPKWSKV</sequence>
<keyword evidence="2" id="KW-1133">Transmembrane helix</keyword>
<evidence type="ECO:0000256" key="1">
    <source>
        <dbReference type="SAM" id="MobiDB-lite"/>
    </source>
</evidence>
<evidence type="ECO:0000256" key="2">
    <source>
        <dbReference type="SAM" id="Phobius"/>
    </source>
</evidence>
<feature type="region of interest" description="Disordered" evidence="1">
    <location>
        <begin position="1"/>
        <end position="29"/>
    </location>
</feature>
<keyword evidence="2" id="KW-0812">Transmembrane</keyword>
<keyword evidence="2" id="KW-0472">Membrane</keyword>
<dbReference type="AlphaFoldDB" id="A0AA41W7H7"/>
<reference evidence="3 4" key="1">
    <citation type="journal article" date="2013" name="Antonie Van Leeuwenhoek">
        <title>Echinimonas agarilytica gen. nov., sp. nov., a new gammaproteobacterium isolated from the sea urchin Strongylocentrotus intermedius.</title>
        <authorList>
            <person name="Nedashkovskaya O.I."/>
            <person name="Stenkova A.M."/>
            <person name="Zhukova N.V."/>
            <person name="Van Trappen S."/>
            <person name="Lee J.S."/>
            <person name="Kim S.B."/>
        </authorList>
    </citation>
    <scope>NUCLEOTIDE SEQUENCE [LARGE SCALE GENOMIC DNA]</scope>
    <source>
        <strain evidence="3 4">KMM 6351</strain>
    </source>
</reference>
<organism evidence="3 4">
    <name type="scientific">Echinimonas agarilytica</name>
    <dbReference type="NCBI Taxonomy" id="1215918"/>
    <lineage>
        <taxon>Bacteria</taxon>
        <taxon>Pseudomonadati</taxon>
        <taxon>Pseudomonadota</taxon>
        <taxon>Gammaproteobacteria</taxon>
        <taxon>Alteromonadales</taxon>
        <taxon>Echinimonadaceae</taxon>
        <taxon>Echinimonas</taxon>
    </lineage>
</organism>
<keyword evidence="4" id="KW-1185">Reference proteome</keyword>
<accession>A0AA41W7H7</accession>
<proteinExistence type="predicted"/>
<comment type="caution">
    <text evidence="3">The sequence shown here is derived from an EMBL/GenBank/DDBJ whole genome shotgun (WGS) entry which is preliminary data.</text>
</comment>